<dbReference type="Pfam" id="PF05368">
    <property type="entry name" value="NmrA"/>
    <property type="match status" value="1"/>
</dbReference>
<evidence type="ECO:0000313" key="3">
    <source>
        <dbReference type="Proteomes" id="UP000256964"/>
    </source>
</evidence>
<evidence type="ECO:0000259" key="1">
    <source>
        <dbReference type="Pfam" id="PF05368"/>
    </source>
</evidence>
<proteinExistence type="predicted"/>
<reference evidence="2 3" key="1">
    <citation type="journal article" date="2018" name="Biotechnol. Biofuels">
        <title>Integrative visual omics of the white-rot fungus Polyporus brumalis exposes the biotechnological potential of its oxidative enzymes for delignifying raw plant biomass.</title>
        <authorList>
            <person name="Miyauchi S."/>
            <person name="Rancon A."/>
            <person name="Drula E."/>
            <person name="Hage H."/>
            <person name="Chaduli D."/>
            <person name="Favel A."/>
            <person name="Grisel S."/>
            <person name="Henrissat B."/>
            <person name="Herpoel-Gimbert I."/>
            <person name="Ruiz-Duenas F.J."/>
            <person name="Chevret D."/>
            <person name="Hainaut M."/>
            <person name="Lin J."/>
            <person name="Wang M."/>
            <person name="Pangilinan J."/>
            <person name="Lipzen A."/>
            <person name="Lesage-Meessen L."/>
            <person name="Navarro D."/>
            <person name="Riley R."/>
            <person name="Grigoriev I.V."/>
            <person name="Zhou S."/>
            <person name="Raouche S."/>
            <person name="Rosso M.N."/>
        </authorList>
    </citation>
    <scope>NUCLEOTIDE SEQUENCE [LARGE SCALE GENOMIC DNA]</scope>
    <source>
        <strain evidence="2 3">BRFM 1820</strain>
    </source>
</reference>
<dbReference type="Gene3D" id="3.40.50.720">
    <property type="entry name" value="NAD(P)-binding Rossmann-like Domain"/>
    <property type="match status" value="1"/>
</dbReference>
<dbReference type="OrthoDB" id="10262413at2759"/>
<feature type="domain" description="NmrA-like" evidence="1">
    <location>
        <begin position="5"/>
        <end position="82"/>
    </location>
</feature>
<dbReference type="GO" id="GO:0004029">
    <property type="term" value="F:aldehyde dehydrogenase (NAD+) activity"/>
    <property type="evidence" value="ECO:0007669"/>
    <property type="project" value="TreeGrafter"/>
</dbReference>
<dbReference type="STRING" id="139420.A0A371DX43"/>
<sequence length="345" mass="37554">MSAKTPILLTGATGYIGGAVLARLLEHPSADTFDITVLLRSESKAKILQSQFGVKAVIGTHQDYDTIETLVENAHIVFHLADSDDVPLITAILSGMRKRHAKLGDLPMLIQTSGTGTLTDDARGIYATETVYDDLNVEQIKSIPPEAPHRSVDLLIVEADTQGYIRAYIVLPSTIYGLATHSLVRAGVSNGISIQIPFVIRACIARKQAGMVGEGKALWPDVHIDDTADLYITLFDAIVRDPSGVGHGWNGFYFGENGEHSWYQISKAIGETLVRLGISTDPEPTPFTSEELVKYFGSEQSGLGWGTNSRARGNRARSIGWTPKHTVEDMLTSIPQEVETLVKQK</sequence>
<name>A0A371DX43_9APHY</name>
<dbReference type="GO" id="GO:0005737">
    <property type="term" value="C:cytoplasm"/>
    <property type="evidence" value="ECO:0007669"/>
    <property type="project" value="TreeGrafter"/>
</dbReference>
<dbReference type="InterPro" id="IPR051783">
    <property type="entry name" value="NAD(P)-dependent_oxidoreduct"/>
</dbReference>
<organism evidence="2 3">
    <name type="scientific">Lentinus brumalis</name>
    <dbReference type="NCBI Taxonomy" id="2498619"/>
    <lineage>
        <taxon>Eukaryota</taxon>
        <taxon>Fungi</taxon>
        <taxon>Dikarya</taxon>
        <taxon>Basidiomycota</taxon>
        <taxon>Agaricomycotina</taxon>
        <taxon>Agaricomycetes</taxon>
        <taxon>Polyporales</taxon>
        <taxon>Polyporaceae</taxon>
        <taxon>Lentinus</taxon>
    </lineage>
</organism>
<dbReference type="InterPro" id="IPR036291">
    <property type="entry name" value="NAD(P)-bd_dom_sf"/>
</dbReference>
<evidence type="ECO:0000313" key="2">
    <source>
        <dbReference type="EMBL" id="RDX57071.1"/>
    </source>
</evidence>
<dbReference type="PANTHER" id="PTHR48079">
    <property type="entry name" value="PROTEIN YEEZ"/>
    <property type="match status" value="1"/>
</dbReference>
<dbReference type="SUPFAM" id="SSF51735">
    <property type="entry name" value="NAD(P)-binding Rossmann-fold domains"/>
    <property type="match status" value="1"/>
</dbReference>
<protein>
    <submittedName>
        <fullName evidence="2">NAD-P-binding protein</fullName>
    </submittedName>
</protein>
<accession>A0A371DX43</accession>
<dbReference type="EMBL" id="KZ857379">
    <property type="protein sequence ID" value="RDX57071.1"/>
    <property type="molecule type" value="Genomic_DNA"/>
</dbReference>
<dbReference type="AlphaFoldDB" id="A0A371DX43"/>
<dbReference type="PANTHER" id="PTHR48079:SF6">
    <property type="entry name" value="NAD(P)-BINDING DOMAIN-CONTAINING PROTEIN-RELATED"/>
    <property type="match status" value="1"/>
</dbReference>
<gene>
    <name evidence="2" type="ORF">OH76DRAFT_11740</name>
</gene>
<dbReference type="Proteomes" id="UP000256964">
    <property type="component" value="Unassembled WGS sequence"/>
</dbReference>
<dbReference type="InterPro" id="IPR008030">
    <property type="entry name" value="NmrA-like"/>
</dbReference>
<keyword evidence="3" id="KW-1185">Reference proteome</keyword>